<keyword evidence="7" id="KW-1185">Reference proteome</keyword>
<feature type="domain" description="CMP/dCMP-type deaminase" evidence="5">
    <location>
        <begin position="2"/>
        <end position="126"/>
    </location>
</feature>
<proteinExistence type="inferred from homology"/>
<evidence type="ECO:0000256" key="2">
    <source>
        <dbReference type="ARBA" id="ARBA00022723"/>
    </source>
</evidence>
<protein>
    <recommendedName>
        <fullName evidence="5">CMP/dCMP-type deaminase domain-containing protein</fullName>
    </recommendedName>
</protein>
<dbReference type="GO" id="GO:0008270">
    <property type="term" value="F:zinc ion binding"/>
    <property type="evidence" value="ECO:0007669"/>
    <property type="project" value="InterPro"/>
</dbReference>
<dbReference type="InterPro" id="IPR016193">
    <property type="entry name" value="Cytidine_deaminase-like"/>
</dbReference>
<dbReference type="PROSITE" id="PS51747">
    <property type="entry name" value="CYT_DCMP_DEAMINASES_2"/>
    <property type="match status" value="1"/>
</dbReference>
<sequence length="157" mass="16649">MQGNPIFMEKAIALATENVTSGRGGPFGAVIVRDGAVVATGVNQVTALKDATAHAEVMAIRNACAALGAFELRGCQVYTSCEPCPMCLAAIYWARCEAIFYSGTSADAAAAGFDDAFLYDEIKRPVAARGIPAARMLAEKATESFDAWKKQAERVDY</sequence>
<comment type="caution">
    <text evidence="6">The sequence shown here is derived from an EMBL/GenBank/DDBJ whole genome shotgun (WGS) entry which is preliminary data.</text>
</comment>
<gene>
    <name evidence="6" type="ORF">GCM10011507_13440</name>
</gene>
<keyword evidence="3" id="KW-0378">Hydrolase</keyword>
<reference evidence="6" key="2">
    <citation type="submission" date="2020-09" db="EMBL/GenBank/DDBJ databases">
        <authorList>
            <person name="Sun Q."/>
            <person name="Zhou Y."/>
        </authorList>
    </citation>
    <scope>NUCLEOTIDE SEQUENCE</scope>
    <source>
        <strain evidence="6">CGMCC 1.15447</strain>
    </source>
</reference>
<dbReference type="GO" id="GO:0006152">
    <property type="term" value="P:purine nucleoside catabolic process"/>
    <property type="evidence" value="ECO:0007669"/>
    <property type="project" value="TreeGrafter"/>
</dbReference>
<dbReference type="InterPro" id="IPR002125">
    <property type="entry name" value="CMP_dCMP_dom"/>
</dbReference>
<dbReference type="Gene3D" id="3.40.140.10">
    <property type="entry name" value="Cytidine Deaminase, domain 2"/>
    <property type="match status" value="1"/>
</dbReference>
<evidence type="ECO:0000256" key="4">
    <source>
        <dbReference type="ARBA" id="ARBA00022833"/>
    </source>
</evidence>
<dbReference type="PROSITE" id="PS00903">
    <property type="entry name" value="CYT_DCMP_DEAMINASES_1"/>
    <property type="match status" value="1"/>
</dbReference>
<dbReference type="RefSeq" id="WP_188758472.1">
    <property type="nucleotide sequence ID" value="NZ_BMJB01000001.1"/>
</dbReference>
<keyword evidence="4" id="KW-0862">Zinc</keyword>
<reference evidence="6" key="1">
    <citation type="journal article" date="2014" name="Int. J. Syst. Evol. Microbiol.">
        <title>Complete genome sequence of Corynebacterium casei LMG S-19264T (=DSM 44701T), isolated from a smear-ripened cheese.</title>
        <authorList>
            <consortium name="US DOE Joint Genome Institute (JGI-PGF)"/>
            <person name="Walter F."/>
            <person name="Albersmeier A."/>
            <person name="Kalinowski J."/>
            <person name="Ruckert C."/>
        </authorList>
    </citation>
    <scope>NUCLEOTIDE SEQUENCE</scope>
    <source>
        <strain evidence="6">CGMCC 1.15447</strain>
    </source>
</reference>
<dbReference type="InterPro" id="IPR016192">
    <property type="entry name" value="APOBEC/CMP_deaminase_Zn-bd"/>
</dbReference>
<dbReference type="PANTHER" id="PTHR11079:SF161">
    <property type="entry name" value="CMP_DCMP-TYPE DEAMINASE DOMAIN-CONTAINING PROTEIN"/>
    <property type="match status" value="1"/>
</dbReference>
<dbReference type="FunFam" id="3.40.140.10:FF:000011">
    <property type="entry name" value="tRNA-specific adenosine deaminase"/>
    <property type="match status" value="1"/>
</dbReference>
<dbReference type="GO" id="GO:0047974">
    <property type="term" value="F:guanosine deaminase activity"/>
    <property type="evidence" value="ECO:0007669"/>
    <property type="project" value="TreeGrafter"/>
</dbReference>
<evidence type="ECO:0000259" key="5">
    <source>
        <dbReference type="PROSITE" id="PS51747"/>
    </source>
</evidence>
<accession>A0A916W2X0</accession>
<evidence type="ECO:0000313" key="7">
    <source>
        <dbReference type="Proteomes" id="UP000648801"/>
    </source>
</evidence>
<dbReference type="AlphaFoldDB" id="A0A916W2X0"/>
<dbReference type="EMBL" id="BMJB01000001">
    <property type="protein sequence ID" value="GGA63124.1"/>
    <property type="molecule type" value="Genomic_DNA"/>
</dbReference>
<keyword evidence="2" id="KW-0479">Metal-binding</keyword>
<evidence type="ECO:0000256" key="3">
    <source>
        <dbReference type="ARBA" id="ARBA00022801"/>
    </source>
</evidence>
<organism evidence="6 7">
    <name type="scientific">Edaphobacter acidisoli</name>
    <dbReference type="NCBI Taxonomy" id="2040573"/>
    <lineage>
        <taxon>Bacteria</taxon>
        <taxon>Pseudomonadati</taxon>
        <taxon>Acidobacteriota</taxon>
        <taxon>Terriglobia</taxon>
        <taxon>Terriglobales</taxon>
        <taxon>Acidobacteriaceae</taxon>
        <taxon>Edaphobacter</taxon>
    </lineage>
</organism>
<evidence type="ECO:0000256" key="1">
    <source>
        <dbReference type="ARBA" id="ARBA00006576"/>
    </source>
</evidence>
<dbReference type="CDD" id="cd01285">
    <property type="entry name" value="nucleoside_deaminase"/>
    <property type="match status" value="1"/>
</dbReference>
<dbReference type="Proteomes" id="UP000648801">
    <property type="component" value="Unassembled WGS sequence"/>
</dbReference>
<dbReference type="PANTHER" id="PTHR11079">
    <property type="entry name" value="CYTOSINE DEAMINASE FAMILY MEMBER"/>
    <property type="match status" value="1"/>
</dbReference>
<dbReference type="Pfam" id="PF00383">
    <property type="entry name" value="dCMP_cyt_deam_1"/>
    <property type="match status" value="1"/>
</dbReference>
<name>A0A916W2X0_9BACT</name>
<evidence type="ECO:0000313" key="6">
    <source>
        <dbReference type="EMBL" id="GGA63124.1"/>
    </source>
</evidence>
<comment type="similarity">
    <text evidence="1">Belongs to the cytidine and deoxycytidylate deaminase family.</text>
</comment>
<dbReference type="SUPFAM" id="SSF53927">
    <property type="entry name" value="Cytidine deaminase-like"/>
    <property type="match status" value="1"/>
</dbReference>